<dbReference type="Proteomes" id="UP000694867">
    <property type="component" value="Unplaced"/>
</dbReference>
<feature type="chain" id="PRO_5042492147" evidence="1">
    <location>
        <begin position="18"/>
        <end position="131"/>
    </location>
</feature>
<dbReference type="InterPro" id="IPR013783">
    <property type="entry name" value="Ig-like_fold"/>
</dbReference>
<accession>A0AAJ6QNI6</accession>
<gene>
    <name evidence="4" type="primary">LOC100897812</name>
</gene>
<dbReference type="Gene3D" id="2.60.40.10">
    <property type="entry name" value="Immunoglobulins"/>
    <property type="match status" value="1"/>
</dbReference>
<dbReference type="AlphaFoldDB" id="A0AAJ6QNI6"/>
<dbReference type="PROSITE" id="PS50835">
    <property type="entry name" value="IG_LIKE"/>
    <property type="match status" value="1"/>
</dbReference>
<evidence type="ECO:0000256" key="1">
    <source>
        <dbReference type="SAM" id="SignalP"/>
    </source>
</evidence>
<dbReference type="PANTHER" id="PTHR21261">
    <property type="entry name" value="BEAT PROTEIN"/>
    <property type="match status" value="1"/>
</dbReference>
<evidence type="ECO:0000313" key="3">
    <source>
        <dbReference type="Proteomes" id="UP000694867"/>
    </source>
</evidence>
<dbReference type="InterPro" id="IPR036179">
    <property type="entry name" value="Ig-like_dom_sf"/>
</dbReference>
<reference evidence="4" key="1">
    <citation type="submission" date="2025-08" db="UniProtKB">
        <authorList>
            <consortium name="RefSeq"/>
        </authorList>
    </citation>
    <scope>IDENTIFICATION</scope>
</reference>
<dbReference type="PANTHER" id="PTHR21261:SF15">
    <property type="entry name" value="BEATEN PATH IIIA, ISOFORM D-RELATED"/>
    <property type="match status" value="1"/>
</dbReference>
<feature type="signal peptide" evidence="1">
    <location>
        <begin position="1"/>
        <end position="17"/>
    </location>
</feature>
<dbReference type="GeneID" id="100897812"/>
<evidence type="ECO:0000313" key="4">
    <source>
        <dbReference type="RefSeq" id="XP_003738721.1"/>
    </source>
</evidence>
<proteinExistence type="predicted"/>
<evidence type="ECO:0000259" key="2">
    <source>
        <dbReference type="PROSITE" id="PS50835"/>
    </source>
</evidence>
<organism evidence="3 4">
    <name type="scientific">Galendromus occidentalis</name>
    <name type="common">western predatory mite</name>
    <dbReference type="NCBI Taxonomy" id="34638"/>
    <lineage>
        <taxon>Eukaryota</taxon>
        <taxon>Metazoa</taxon>
        <taxon>Ecdysozoa</taxon>
        <taxon>Arthropoda</taxon>
        <taxon>Chelicerata</taxon>
        <taxon>Arachnida</taxon>
        <taxon>Acari</taxon>
        <taxon>Parasitiformes</taxon>
        <taxon>Mesostigmata</taxon>
        <taxon>Gamasina</taxon>
        <taxon>Phytoseioidea</taxon>
        <taxon>Phytoseiidae</taxon>
        <taxon>Typhlodrominae</taxon>
        <taxon>Galendromus</taxon>
    </lineage>
</organism>
<feature type="domain" description="Ig-like" evidence="2">
    <location>
        <begin position="32"/>
        <end position="123"/>
    </location>
</feature>
<dbReference type="KEGG" id="goe:100897812"/>
<dbReference type="RefSeq" id="XP_003738721.1">
    <property type="nucleotide sequence ID" value="XM_003738673.1"/>
</dbReference>
<dbReference type="SUPFAM" id="SSF48726">
    <property type="entry name" value="Immunoglobulin"/>
    <property type="match status" value="1"/>
</dbReference>
<keyword evidence="3" id="KW-1185">Reference proteome</keyword>
<name>A0AAJ6QNI6_9ACAR</name>
<sequence>MLSVVAVFAASFAVGNCLSAAHLTLPQDPVVGSEVKMACTFELASDEQVYSIKWFKDEQLFVTATPADQPPLKVLDLPGINVDRKLTAYNKLVLKRVELETSGNYRCLVSLDGPSFATARSTKYLKVVRKE</sequence>
<keyword evidence="1" id="KW-0732">Signal</keyword>
<dbReference type="InterPro" id="IPR007110">
    <property type="entry name" value="Ig-like_dom"/>
</dbReference>
<protein>
    <submittedName>
        <fullName evidence="4">Uncharacterized protein LOC100897812</fullName>
    </submittedName>
</protein>